<dbReference type="RefSeq" id="XP_047772830.1">
    <property type="nucleotide sequence ID" value="XM_047921919.1"/>
</dbReference>
<reference evidence="1 2" key="1">
    <citation type="journal article" date="2021" name="Environ. Microbiol.">
        <title>Gene family expansions and transcriptome signatures uncover fungal adaptations to wood decay.</title>
        <authorList>
            <person name="Hage H."/>
            <person name="Miyauchi S."/>
            <person name="Viragh M."/>
            <person name="Drula E."/>
            <person name="Min B."/>
            <person name="Chaduli D."/>
            <person name="Navarro D."/>
            <person name="Favel A."/>
            <person name="Norest M."/>
            <person name="Lesage-Meessen L."/>
            <person name="Balint B."/>
            <person name="Merenyi Z."/>
            <person name="de Eugenio L."/>
            <person name="Morin E."/>
            <person name="Martinez A.T."/>
            <person name="Baldrian P."/>
            <person name="Stursova M."/>
            <person name="Martinez M.J."/>
            <person name="Novotny C."/>
            <person name="Magnuson J.K."/>
            <person name="Spatafora J.W."/>
            <person name="Maurice S."/>
            <person name="Pangilinan J."/>
            <person name="Andreopoulos W."/>
            <person name="LaButti K."/>
            <person name="Hundley H."/>
            <person name="Na H."/>
            <person name="Kuo A."/>
            <person name="Barry K."/>
            <person name="Lipzen A."/>
            <person name="Henrissat B."/>
            <person name="Riley R."/>
            <person name="Ahrendt S."/>
            <person name="Nagy L.G."/>
            <person name="Grigoriev I.V."/>
            <person name="Martin F."/>
            <person name="Rosso M.N."/>
        </authorList>
    </citation>
    <scope>NUCLEOTIDE SEQUENCE [LARGE SCALE GENOMIC DNA]</scope>
    <source>
        <strain evidence="1 2">CIRM-BRFM 1785</strain>
    </source>
</reference>
<name>A0ABQ8JYH4_9APHY</name>
<dbReference type="EMBL" id="JADCUA010000039">
    <property type="protein sequence ID" value="KAH9829356.1"/>
    <property type="molecule type" value="Genomic_DNA"/>
</dbReference>
<sequence>MNSVSAASIISMSSSALYTTFFPFLHAEPILLPSCPPTRAVFVSATLVGARILARRLNVPLQTTERPTLRIVLGRWLGYTEARGQPCELDTDKLKDGLKNVVDVGLTAEEMIKDSGLDEKTSYEVYSSWVEVSEDSLRVTEFCAACLRAADTA</sequence>
<accession>A0ABQ8JYH4</accession>
<organism evidence="1 2">
    <name type="scientific">Rhodofomes roseus</name>
    <dbReference type="NCBI Taxonomy" id="34475"/>
    <lineage>
        <taxon>Eukaryota</taxon>
        <taxon>Fungi</taxon>
        <taxon>Dikarya</taxon>
        <taxon>Basidiomycota</taxon>
        <taxon>Agaricomycotina</taxon>
        <taxon>Agaricomycetes</taxon>
        <taxon>Polyporales</taxon>
        <taxon>Rhodofomes</taxon>
    </lineage>
</organism>
<keyword evidence="2" id="KW-1185">Reference proteome</keyword>
<proteinExistence type="predicted"/>
<evidence type="ECO:0000313" key="2">
    <source>
        <dbReference type="Proteomes" id="UP000814176"/>
    </source>
</evidence>
<evidence type="ECO:0000313" key="1">
    <source>
        <dbReference type="EMBL" id="KAH9829356.1"/>
    </source>
</evidence>
<dbReference type="Proteomes" id="UP000814176">
    <property type="component" value="Unassembled WGS sequence"/>
</dbReference>
<gene>
    <name evidence="1" type="ORF">C8Q71DRAFT_728108</name>
</gene>
<comment type="caution">
    <text evidence="1">The sequence shown here is derived from an EMBL/GenBank/DDBJ whole genome shotgun (WGS) entry which is preliminary data.</text>
</comment>
<dbReference type="GeneID" id="72002651"/>
<protein>
    <submittedName>
        <fullName evidence="1">Uncharacterized protein</fullName>
    </submittedName>
</protein>